<evidence type="ECO:0000313" key="11">
    <source>
        <dbReference type="Proteomes" id="UP001500752"/>
    </source>
</evidence>
<name>A0ABP7CX34_9MICC</name>
<dbReference type="InterPro" id="IPR043429">
    <property type="entry name" value="ArtM/GltK/GlnP/TcyL/YhdX-like"/>
</dbReference>
<dbReference type="Gene3D" id="1.10.3720.10">
    <property type="entry name" value="MetI-like"/>
    <property type="match status" value="1"/>
</dbReference>
<keyword evidence="6 8" id="KW-1133">Transmembrane helix</keyword>
<proteinExistence type="inferred from homology"/>
<dbReference type="PROSITE" id="PS50928">
    <property type="entry name" value="ABC_TM1"/>
    <property type="match status" value="1"/>
</dbReference>
<evidence type="ECO:0000313" key="10">
    <source>
        <dbReference type="EMBL" id="GAA3696141.1"/>
    </source>
</evidence>
<feature type="transmembrane region" description="Helical" evidence="8">
    <location>
        <begin position="46"/>
        <end position="69"/>
    </location>
</feature>
<keyword evidence="7 8" id="KW-0472">Membrane</keyword>
<comment type="caution">
    <text evidence="10">The sequence shown here is derived from an EMBL/GenBank/DDBJ whole genome shotgun (WGS) entry which is preliminary data.</text>
</comment>
<feature type="transmembrane region" description="Helical" evidence="8">
    <location>
        <begin position="12"/>
        <end position="34"/>
    </location>
</feature>
<keyword evidence="5" id="KW-0029">Amino-acid transport</keyword>
<accession>A0ABP7CX34</accession>
<dbReference type="SUPFAM" id="SSF161098">
    <property type="entry name" value="MetI-like"/>
    <property type="match status" value="1"/>
</dbReference>
<evidence type="ECO:0000256" key="7">
    <source>
        <dbReference type="ARBA" id="ARBA00023136"/>
    </source>
</evidence>
<evidence type="ECO:0000256" key="5">
    <source>
        <dbReference type="ARBA" id="ARBA00022970"/>
    </source>
</evidence>
<dbReference type="InterPro" id="IPR010065">
    <property type="entry name" value="AA_ABC_transptr_permease_3TM"/>
</dbReference>
<dbReference type="NCBIfam" id="TIGR01726">
    <property type="entry name" value="HEQRo_perm_3TM"/>
    <property type="match status" value="1"/>
</dbReference>
<feature type="transmembrane region" description="Helical" evidence="8">
    <location>
        <begin position="177"/>
        <end position="198"/>
    </location>
</feature>
<keyword evidence="3" id="KW-1003">Cell membrane</keyword>
<feature type="transmembrane region" description="Helical" evidence="8">
    <location>
        <begin position="126"/>
        <end position="148"/>
    </location>
</feature>
<evidence type="ECO:0000256" key="4">
    <source>
        <dbReference type="ARBA" id="ARBA00022692"/>
    </source>
</evidence>
<keyword evidence="2 8" id="KW-0813">Transport</keyword>
<dbReference type="EMBL" id="BAABEO010000024">
    <property type="protein sequence ID" value="GAA3696141.1"/>
    <property type="molecule type" value="Genomic_DNA"/>
</dbReference>
<gene>
    <name evidence="10" type="ORF">GCM10023081_36600</name>
</gene>
<evidence type="ECO:0000256" key="8">
    <source>
        <dbReference type="RuleBase" id="RU363032"/>
    </source>
</evidence>
<evidence type="ECO:0000256" key="3">
    <source>
        <dbReference type="ARBA" id="ARBA00022475"/>
    </source>
</evidence>
<comment type="subcellular location">
    <subcellularLocation>
        <location evidence="1 8">Cell membrane</location>
        <topology evidence="1 8">Multi-pass membrane protein</topology>
    </subcellularLocation>
</comment>
<dbReference type="Proteomes" id="UP001500752">
    <property type="component" value="Unassembled WGS sequence"/>
</dbReference>
<dbReference type="Pfam" id="PF00528">
    <property type="entry name" value="BPD_transp_1"/>
    <property type="match status" value="1"/>
</dbReference>
<evidence type="ECO:0000256" key="6">
    <source>
        <dbReference type="ARBA" id="ARBA00022989"/>
    </source>
</evidence>
<dbReference type="InterPro" id="IPR035906">
    <property type="entry name" value="MetI-like_sf"/>
</dbReference>
<keyword evidence="4 8" id="KW-0812">Transmembrane</keyword>
<comment type="similarity">
    <text evidence="8">Belongs to the binding-protein-dependent transport system permease family.</text>
</comment>
<feature type="domain" description="ABC transmembrane type-1" evidence="9">
    <location>
        <begin position="10"/>
        <end position="198"/>
    </location>
</feature>
<evidence type="ECO:0000256" key="2">
    <source>
        <dbReference type="ARBA" id="ARBA00022448"/>
    </source>
</evidence>
<keyword evidence="11" id="KW-1185">Reference proteome</keyword>
<organism evidence="10 11">
    <name type="scientific">Arthrobacter ginkgonis</name>
    <dbReference type="NCBI Taxonomy" id="1630594"/>
    <lineage>
        <taxon>Bacteria</taxon>
        <taxon>Bacillati</taxon>
        <taxon>Actinomycetota</taxon>
        <taxon>Actinomycetes</taxon>
        <taxon>Micrococcales</taxon>
        <taxon>Micrococcaceae</taxon>
        <taxon>Arthrobacter</taxon>
    </lineage>
</organism>
<protein>
    <submittedName>
        <fullName evidence="10">Amino acid ABC transporter permease</fullName>
    </submittedName>
</protein>
<feature type="transmembrane region" description="Helical" evidence="8">
    <location>
        <begin position="75"/>
        <end position="94"/>
    </location>
</feature>
<sequence>MSAEILLRSLGFTLLVTGASFAVAAVLGLFVVAARRSGNRILRGAATLWITVMRGVPPLVWLFVVFFGITIQGARLTPVSAAIVTLGAVGSAYLGEAYRAGLESVPASQREALSALSVPRWASLRLVILPQALPIMVSAGAAFGIHLLKDTALASLIGVQEMTYLTNDAVQRGADGFVAFFLLGLAYLALSAPVGMLARSIEQRVQRNRMAVA</sequence>
<reference evidence="11" key="1">
    <citation type="journal article" date="2019" name="Int. J. Syst. Evol. Microbiol.">
        <title>The Global Catalogue of Microorganisms (GCM) 10K type strain sequencing project: providing services to taxonomists for standard genome sequencing and annotation.</title>
        <authorList>
            <consortium name="The Broad Institute Genomics Platform"/>
            <consortium name="The Broad Institute Genome Sequencing Center for Infectious Disease"/>
            <person name="Wu L."/>
            <person name="Ma J."/>
        </authorList>
    </citation>
    <scope>NUCLEOTIDE SEQUENCE [LARGE SCALE GENOMIC DNA]</scope>
    <source>
        <strain evidence="11">JCM 30742</strain>
    </source>
</reference>
<dbReference type="PANTHER" id="PTHR30614:SF0">
    <property type="entry name" value="L-CYSTINE TRANSPORT SYSTEM PERMEASE PROTEIN TCYL"/>
    <property type="match status" value="1"/>
</dbReference>
<dbReference type="InterPro" id="IPR000515">
    <property type="entry name" value="MetI-like"/>
</dbReference>
<evidence type="ECO:0000256" key="1">
    <source>
        <dbReference type="ARBA" id="ARBA00004651"/>
    </source>
</evidence>
<dbReference type="PANTHER" id="PTHR30614">
    <property type="entry name" value="MEMBRANE COMPONENT OF AMINO ACID ABC TRANSPORTER"/>
    <property type="match status" value="1"/>
</dbReference>
<evidence type="ECO:0000259" key="9">
    <source>
        <dbReference type="PROSITE" id="PS50928"/>
    </source>
</evidence>
<dbReference type="CDD" id="cd06261">
    <property type="entry name" value="TM_PBP2"/>
    <property type="match status" value="1"/>
</dbReference>
<dbReference type="RefSeq" id="WP_345153066.1">
    <property type="nucleotide sequence ID" value="NZ_BAABEO010000024.1"/>
</dbReference>